<evidence type="ECO:0008006" key="5">
    <source>
        <dbReference type="Google" id="ProtNLM"/>
    </source>
</evidence>
<protein>
    <recommendedName>
        <fullName evidence="5">Bacteriophage protein</fullName>
    </recommendedName>
</protein>
<feature type="transmembrane region" description="Helical" evidence="1">
    <location>
        <begin position="6"/>
        <end position="24"/>
    </location>
</feature>
<organism evidence="3 4">
    <name type="scientific">Burkholderia multivorans</name>
    <dbReference type="NCBI Taxonomy" id="87883"/>
    <lineage>
        <taxon>Bacteria</taxon>
        <taxon>Pseudomonadati</taxon>
        <taxon>Pseudomonadota</taxon>
        <taxon>Betaproteobacteria</taxon>
        <taxon>Burkholderiales</taxon>
        <taxon>Burkholderiaceae</taxon>
        <taxon>Burkholderia</taxon>
        <taxon>Burkholderia cepacia complex</taxon>
    </lineage>
</organism>
<dbReference type="EMBL" id="FKJW01000004">
    <property type="protein sequence ID" value="SAJ96668.1"/>
    <property type="molecule type" value="Genomic_DNA"/>
</dbReference>
<evidence type="ECO:0000313" key="2">
    <source>
        <dbReference type="EMBL" id="SAJ96668.1"/>
    </source>
</evidence>
<dbReference type="EMBL" id="FKJW01000003">
    <property type="protein sequence ID" value="SAK20261.1"/>
    <property type="molecule type" value="Genomic_DNA"/>
</dbReference>
<dbReference type="AlphaFoldDB" id="A0ABD7LJE6"/>
<dbReference type="RefSeq" id="WP_155633476.1">
    <property type="nucleotide sequence ID" value="NZ_CAJORN010000007.1"/>
</dbReference>
<name>A0ABD7LJE6_9BURK</name>
<gene>
    <name evidence="3" type="ORF">UA18_02419</name>
    <name evidence="2" type="ORF">UA18_03472</name>
</gene>
<sequence>MDTGYVTSFFYLQYAVLMLVEYVCRDGHRIHVRTDQVDWQDSKMVWQ</sequence>
<reference evidence="3 4" key="1">
    <citation type="submission" date="2016-04" db="EMBL/GenBank/DDBJ databases">
        <authorList>
            <person name="Peeters C."/>
        </authorList>
    </citation>
    <scope>NUCLEOTIDE SEQUENCE [LARGE SCALE GENOMIC DNA]</scope>
    <source>
        <strain evidence="3">LMG 29311</strain>
    </source>
</reference>
<evidence type="ECO:0000313" key="3">
    <source>
        <dbReference type="EMBL" id="SAK20261.1"/>
    </source>
</evidence>
<comment type="caution">
    <text evidence="3">The sequence shown here is derived from an EMBL/GenBank/DDBJ whole genome shotgun (WGS) entry which is preliminary data.</text>
</comment>
<keyword evidence="1" id="KW-1133">Transmembrane helix</keyword>
<keyword evidence="1" id="KW-0472">Membrane</keyword>
<proteinExistence type="predicted"/>
<keyword evidence="1" id="KW-0812">Transmembrane</keyword>
<dbReference type="Proteomes" id="UP000196218">
    <property type="component" value="Unassembled WGS sequence"/>
</dbReference>
<evidence type="ECO:0000256" key="1">
    <source>
        <dbReference type="SAM" id="Phobius"/>
    </source>
</evidence>
<evidence type="ECO:0000313" key="4">
    <source>
        <dbReference type="Proteomes" id="UP000196218"/>
    </source>
</evidence>
<accession>A0ABD7LJE6</accession>